<evidence type="ECO:0000313" key="3">
    <source>
        <dbReference type="EMBL" id="AWB10391.1"/>
    </source>
</evidence>
<dbReference type="KEGG" id="taci:TDSAC_1038"/>
<dbReference type="Gene3D" id="4.10.260.20">
    <property type="entry name" value="Iron hydrogenase, small subunit"/>
    <property type="match status" value="1"/>
</dbReference>
<dbReference type="GO" id="GO:0005506">
    <property type="term" value="F:iron ion binding"/>
    <property type="evidence" value="ECO:0007669"/>
    <property type="project" value="InterPro"/>
</dbReference>
<keyword evidence="1" id="KW-0812">Transmembrane</keyword>
<dbReference type="InterPro" id="IPR008953">
    <property type="entry name" value="Fe_hydrogenase_HydB"/>
</dbReference>
<reference evidence="3 4" key="1">
    <citation type="submission" date="2017-04" db="EMBL/GenBank/DDBJ databases">
        <title>Genomic insights into metabolism of Thermodesulfobium acidiphilum.</title>
        <authorList>
            <person name="Toshchakov S.V."/>
            <person name="Frolov E.N."/>
            <person name="Kublanov I.V."/>
            <person name="Samarov N.I."/>
            <person name="Novikov A."/>
            <person name="Lebedinsky A.V."/>
            <person name="Bonch-Osmolovskaya E.A."/>
            <person name="Chernyh N.A."/>
        </authorList>
    </citation>
    <scope>NUCLEOTIDE SEQUENCE [LARGE SCALE GENOMIC DNA]</scope>
    <source>
        <strain evidence="3 4">3127-1</strain>
    </source>
</reference>
<keyword evidence="1" id="KW-1133">Transmembrane helix</keyword>
<feature type="domain" description="Iron hydrogenase small subunit" evidence="2">
    <location>
        <begin position="46"/>
        <end position="108"/>
    </location>
</feature>
<dbReference type="GO" id="GO:0042597">
    <property type="term" value="C:periplasmic space"/>
    <property type="evidence" value="ECO:0007669"/>
    <property type="project" value="InterPro"/>
</dbReference>
<accession>A0A2R4W0Q9</accession>
<dbReference type="GO" id="GO:0051536">
    <property type="term" value="F:iron-sulfur cluster binding"/>
    <property type="evidence" value="ECO:0007669"/>
    <property type="project" value="InterPro"/>
</dbReference>
<dbReference type="SUPFAM" id="SSF48674">
    <property type="entry name" value="Fe-only hydrogenase smaller subunit"/>
    <property type="match status" value="1"/>
</dbReference>
<feature type="transmembrane region" description="Helical" evidence="1">
    <location>
        <begin position="22"/>
        <end position="41"/>
    </location>
</feature>
<proteinExistence type="predicted"/>
<keyword evidence="1" id="KW-0472">Membrane</keyword>
<dbReference type="GO" id="GO:0009055">
    <property type="term" value="F:electron transfer activity"/>
    <property type="evidence" value="ECO:0007669"/>
    <property type="project" value="InterPro"/>
</dbReference>
<dbReference type="RefSeq" id="WP_108309195.1">
    <property type="nucleotide sequence ID" value="NZ_CP020921.1"/>
</dbReference>
<dbReference type="InterPro" id="IPR019546">
    <property type="entry name" value="TAT_signal_bac_arc"/>
</dbReference>
<gene>
    <name evidence="3" type="ORF">TDSAC_1038</name>
</gene>
<sequence>MSEKIPYDYREKPVAAIISRRGFLKVTGIIIAAIAIAGYKITDVFENRNNYMKMRQAGLYKDDARLQEKGLAVSDQNPAVKMFYSEFAEHPLSKIAEELLHTDYYSRTNLILRGGHNVG</sequence>
<evidence type="ECO:0000256" key="1">
    <source>
        <dbReference type="SAM" id="Phobius"/>
    </source>
</evidence>
<dbReference type="OrthoDB" id="5360755at2"/>
<dbReference type="EMBL" id="CP020921">
    <property type="protein sequence ID" value="AWB10391.1"/>
    <property type="molecule type" value="Genomic_DNA"/>
</dbReference>
<evidence type="ECO:0000259" key="2">
    <source>
        <dbReference type="SMART" id="SM00902"/>
    </source>
</evidence>
<dbReference type="Proteomes" id="UP000244792">
    <property type="component" value="Chromosome"/>
</dbReference>
<protein>
    <submittedName>
        <fullName evidence="3">Ferredoxin hydrogenase small subunit</fullName>
    </submittedName>
</protein>
<dbReference type="InterPro" id="IPR036991">
    <property type="entry name" value="Fe_hydrogenase_ssu_sf"/>
</dbReference>
<dbReference type="InterPro" id="IPR003149">
    <property type="entry name" value="Fe_hydrogenase_ssu"/>
</dbReference>
<name>A0A2R4W0Q9_THEAF</name>
<dbReference type="GO" id="GO:0008901">
    <property type="term" value="F:ferredoxin hydrogenase activity"/>
    <property type="evidence" value="ECO:0007669"/>
    <property type="project" value="InterPro"/>
</dbReference>
<dbReference type="Pfam" id="PF02256">
    <property type="entry name" value="Fe_hyd_SSU"/>
    <property type="match status" value="1"/>
</dbReference>
<dbReference type="SMART" id="SM00902">
    <property type="entry name" value="Fe_hyd_SSU"/>
    <property type="match status" value="1"/>
</dbReference>
<dbReference type="NCBIfam" id="TIGR01409">
    <property type="entry name" value="TAT_signal_seq"/>
    <property type="match status" value="1"/>
</dbReference>
<keyword evidence="4" id="KW-1185">Reference proteome</keyword>
<dbReference type="AlphaFoldDB" id="A0A2R4W0Q9"/>
<organism evidence="3 4">
    <name type="scientific">Thermodesulfobium acidiphilum</name>
    <dbReference type="NCBI Taxonomy" id="1794699"/>
    <lineage>
        <taxon>Bacteria</taxon>
        <taxon>Pseudomonadati</taxon>
        <taxon>Thermodesulfobiota</taxon>
        <taxon>Thermodesulfobiia</taxon>
        <taxon>Thermodesulfobiales</taxon>
        <taxon>Thermodesulfobiaceae</taxon>
        <taxon>Thermodesulfobium</taxon>
    </lineage>
</organism>
<evidence type="ECO:0000313" key="4">
    <source>
        <dbReference type="Proteomes" id="UP000244792"/>
    </source>
</evidence>